<evidence type="ECO:0000313" key="14">
    <source>
        <dbReference type="Proteomes" id="UP001249851"/>
    </source>
</evidence>
<feature type="transmembrane region" description="Helical" evidence="12">
    <location>
        <begin position="141"/>
        <end position="160"/>
    </location>
</feature>
<evidence type="ECO:0000256" key="3">
    <source>
        <dbReference type="ARBA" id="ARBA00010323"/>
    </source>
</evidence>
<feature type="transmembrane region" description="Helical" evidence="12">
    <location>
        <begin position="180"/>
        <end position="200"/>
    </location>
</feature>
<organism evidence="13 14">
    <name type="scientific">Acropora cervicornis</name>
    <name type="common">Staghorn coral</name>
    <dbReference type="NCBI Taxonomy" id="6130"/>
    <lineage>
        <taxon>Eukaryota</taxon>
        <taxon>Metazoa</taxon>
        <taxon>Cnidaria</taxon>
        <taxon>Anthozoa</taxon>
        <taxon>Hexacorallia</taxon>
        <taxon>Scleractinia</taxon>
        <taxon>Astrocoeniina</taxon>
        <taxon>Acroporidae</taxon>
        <taxon>Acropora</taxon>
    </lineage>
</organism>
<sequence length="465" mass="53708">MSTTDWLYLSMLLGSIPYGHLVKISGSPARKQFLCMAAGIGLSLALVGLKGILHSFVTVLGTYLIVLSLGPRRSEWIAFLFVFGYLFFFRTCSYFGFEKPPAHSNAVQLLVTLRCCTLPFEIFDTSQAVDTESKAYKRPSFYEFLSYCYCYCGLTTGPYFRYKTFKDMLHQENPEQISTFIPAMSNLNTLPFYAVVYLLLNQHFPISSIASEENVKHPLGILFQLAYLVPTFIAFRWRFYIGWLLAESSCMTLGLGAYPVCTDPKPGLGPTKSFSEQNGEVQGSEPENSSVSKRDFYSFETIHNIRIFEVEFSPCMANTMKNWNLSVQWWISTYVHRKLPFKNKNLRMFITLLVSAFWHGVAPGYYLTFLMVPLVVIAEVRMEKAVKPYLSAKYCYYYDWASWFFHYRSMEYLGCGFMLLQLQHCIRAWRSMYFIGHIVIFAFILIPSFIPKKHVNEKEANKKVY</sequence>
<gene>
    <name evidence="13" type="ORF">P5673_003067</name>
</gene>
<evidence type="ECO:0000256" key="10">
    <source>
        <dbReference type="ARBA" id="ARBA00093678"/>
    </source>
</evidence>
<keyword evidence="7 12" id="KW-0472">Membrane</keyword>
<dbReference type="Proteomes" id="UP001249851">
    <property type="component" value="Unassembled WGS sequence"/>
</dbReference>
<evidence type="ECO:0000256" key="9">
    <source>
        <dbReference type="ARBA" id="ARBA00025707"/>
    </source>
</evidence>
<keyword evidence="14" id="KW-1185">Reference proteome</keyword>
<keyword evidence="6 12" id="KW-1133">Transmembrane helix</keyword>
<accession>A0AAD9R2A1</accession>
<evidence type="ECO:0000256" key="2">
    <source>
        <dbReference type="ARBA" id="ARBA00005074"/>
    </source>
</evidence>
<reference evidence="13" key="2">
    <citation type="journal article" date="2023" name="Science">
        <title>Genomic signatures of disease resistance in endangered staghorn corals.</title>
        <authorList>
            <person name="Vollmer S.V."/>
            <person name="Selwyn J.D."/>
            <person name="Despard B.A."/>
            <person name="Roesel C.L."/>
        </authorList>
    </citation>
    <scope>NUCLEOTIDE SEQUENCE</scope>
    <source>
        <strain evidence="13">K2</strain>
    </source>
</reference>
<evidence type="ECO:0000256" key="1">
    <source>
        <dbReference type="ARBA" id="ARBA00004141"/>
    </source>
</evidence>
<keyword evidence="4" id="KW-0808">Transferase</keyword>
<feature type="transmembrane region" description="Helical" evidence="12">
    <location>
        <begin position="76"/>
        <end position="97"/>
    </location>
</feature>
<dbReference type="InterPro" id="IPR004299">
    <property type="entry name" value="MBOAT_fam"/>
</dbReference>
<dbReference type="GO" id="GO:0030258">
    <property type="term" value="P:lipid modification"/>
    <property type="evidence" value="ECO:0007669"/>
    <property type="project" value="TreeGrafter"/>
</dbReference>
<dbReference type="PANTHER" id="PTHR13906">
    <property type="entry name" value="PORCUPINE"/>
    <property type="match status" value="1"/>
</dbReference>
<comment type="pathway">
    <text evidence="2">Lipid metabolism; phospholipid metabolism.</text>
</comment>
<comment type="similarity">
    <text evidence="3">Belongs to the membrane-bound acyltransferase family.</text>
</comment>
<dbReference type="Pfam" id="PF03062">
    <property type="entry name" value="MBOAT"/>
    <property type="match status" value="1"/>
</dbReference>
<evidence type="ECO:0000256" key="7">
    <source>
        <dbReference type="ARBA" id="ARBA00023136"/>
    </source>
</evidence>
<comment type="pathway">
    <text evidence="9">Phospholipid metabolism.</text>
</comment>
<evidence type="ECO:0000256" key="6">
    <source>
        <dbReference type="ARBA" id="ARBA00022989"/>
    </source>
</evidence>
<proteinExistence type="inferred from homology"/>
<dbReference type="GO" id="GO:0016020">
    <property type="term" value="C:membrane"/>
    <property type="evidence" value="ECO:0007669"/>
    <property type="project" value="UniProtKB-SubCell"/>
</dbReference>
<dbReference type="GO" id="GO:0071617">
    <property type="term" value="F:lysophospholipid acyltransferase activity"/>
    <property type="evidence" value="ECO:0007669"/>
    <property type="project" value="TreeGrafter"/>
</dbReference>
<evidence type="ECO:0000256" key="8">
    <source>
        <dbReference type="ARBA" id="ARBA00023315"/>
    </source>
</evidence>
<evidence type="ECO:0000256" key="5">
    <source>
        <dbReference type="ARBA" id="ARBA00022692"/>
    </source>
</evidence>
<comment type="subcellular location">
    <subcellularLocation>
        <location evidence="1">Membrane</location>
        <topology evidence="1">Multi-pass membrane protein</topology>
    </subcellularLocation>
</comment>
<reference evidence="13" key="1">
    <citation type="journal article" date="2023" name="G3 (Bethesda)">
        <title>Whole genome assembly and annotation of the endangered Caribbean coral Acropora cervicornis.</title>
        <authorList>
            <person name="Selwyn J.D."/>
            <person name="Vollmer S.V."/>
        </authorList>
    </citation>
    <scope>NUCLEOTIDE SEQUENCE</scope>
    <source>
        <strain evidence="13">K2</strain>
    </source>
</reference>
<feature type="transmembrane region" description="Helical" evidence="12">
    <location>
        <begin position="34"/>
        <end position="56"/>
    </location>
</feature>
<dbReference type="EMBL" id="JARQWQ010000005">
    <property type="protein sequence ID" value="KAK2571692.1"/>
    <property type="molecule type" value="Genomic_DNA"/>
</dbReference>
<keyword evidence="8 13" id="KW-0012">Acyltransferase</keyword>
<comment type="caution">
    <text evidence="13">The sequence shown here is derived from an EMBL/GenBank/DDBJ whole genome shotgun (WGS) entry which is preliminary data.</text>
</comment>
<dbReference type="GO" id="GO:0006661">
    <property type="term" value="P:phosphatidylinositol biosynthetic process"/>
    <property type="evidence" value="ECO:0007669"/>
    <property type="project" value="TreeGrafter"/>
</dbReference>
<protein>
    <recommendedName>
        <fullName evidence="10">Lysophospholipid acyltransferase 7</fullName>
    </recommendedName>
</protein>
<evidence type="ECO:0000256" key="11">
    <source>
        <dbReference type="SAM" id="MobiDB-lite"/>
    </source>
</evidence>
<name>A0AAD9R2A1_ACRCE</name>
<evidence type="ECO:0000256" key="4">
    <source>
        <dbReference type="ARBA" id="ARBA00022679"/>
    </source>
</evidence>
<feature type="transmembrane region" description="Helical" evidence="12">
    <location>
        <begin position="432"/>
        <end position="450"/>
    </location>
</feature>
<evidence type="ECO:0000256" key="12">
    <source>
        <dbReference type="SAM" id="Phobius"/>
    </source>
</evidence>
<feature type="region of interest" description="Disordered" evidence="11">
    <location>
        <begin position="269"/>
        <end position="292"/>
    </location>
</feature>
<dbReference type="PANTHER" id="PTHR13906:SF16">
    <property type="entry name" value="LYSOPHOSPHOLIPID ACYLTRANSFERASE 7"/>
    <property type="match status" value="1"/>
</dbReference>
<dbReference type="AlphaFoldDB" id="A0AAD9R2A1"/>
<keyword evidence="5 12" id="KW-0812">Transmembrane</keyword>
<evidence type="ECO:0000313" key="13">
    <source>
        <dbReference type="EMBL" id="KAK2571692.1"/>
    </source>
</evidence>
<dbReference type="GO" id="GO:0044233">
    <property type="term" value="C:mitochondria-associated endoplasmic reticulum membrane contact site"/>
    <property type="evidence" value="ECO:0007669"/>
    <property type="project" value="TreeGrafter"/>
</dbReference>
<dbReference type="InterPro" id="IPR049941">
    <property type="entry name" value="LPLAT_7/PORCN-like"/>
</dbReference>
<feature type="compositionally biased region" description="Polar residues" evidence="11">
    <location>
        <begin position="272"/>
        <end position="291"/>
    </location>
</feature>